<dbReference type="EMBL" id="GG662372">
    <property type="protein sequence ID" value="EAS05413.2"/>
    <property type="molecule type" value="Genomic_DNA"/>
</dbReference>
<dbReference type="Gene3D" id="2.60.40.2080">
    <property type="match status" value="1"/>
</dbReference>
<dbReference type="OrthoDB" id="10035969at2759"/>
<dbReference type="AlphaFoldDB" id="Q24C25"/>
<keyword evidence="3" id="KW-0812">Transmembrane</keyword>
<keyword evidence="7" id="KW-1185">Reference proteome</keyword>
<dbReference type="InterPro" id="IPR009030">
    <property type="entry name" value="Growth_fac_rcpt_cys_sf"/>
</dbReference>
<feature type="compositionally biased region" description="Basic and acidic residues" evidence="2">
    <location>
        <begin position="753"/>
        <end position="782"/>
    </location>
</feature>
<feature type="domain" description="EGF-like" evidence="5">
    <location>
        <begin position="398"/>
        <end position="436"/>
    </location>
</feature>
<evidence type="ECO:0000259" key="5">
    <source>
        <dbReference type="SMART" id="SM00181"/>
    </source>
</evidence>
<feature type="domain" description="EGF-like" evidence="5">
    <location>
        <begin position="437"/>
        <end position="469"/>
    </location>
</feature>
<feature type="domain" description="EGF-like" evidence="5">
    <location>
        <begin position="546"/>
        <end position="595"/>
    </location>
</feature>
<dbReference type="GeneID" id="7826393"/>
<dbReference type="InterPro" id="IPR019019">
    <property type="entry name" value="H-type_lectin_domain"/>
</dbReference>
<keyword evidence="3" id="KW-1133">Transmembrane helix</keyword>
<reference evidence="7" key="1">
    <citation type="journal article" date="2006" name="PLoS Biol.">
        <title>Macronuclear genome sequence of the ciliate Tetrahymena thermophila, a model eukaryote.</title>
        <authorList>
            <person name="Eisen J.A."/>
            <person name="Coyne R.S."/>
            <person name="Wu M."/>
            <person name="Wu D."/>
            <person name="Thiagarajan M."/>
            <person name="Wortman J.R."/>
            <person name="Badger J.H."/>
            <person name="Ren Q."/>
            <person name="Amedeo P."/>
            <person name="Jones K.M."/>
            <person name="Tallon L.J."/>
            <person name="Delcher A.L."/>
            <person name="Salzberg S.L."/>
            <person name="Silva J.C."/>
            <person name="Haas B.J."/>
            <person name="Majoros W.H."/>
            <person name="Farzad M."/>
            <person name="Carlton J.M."/>
            <person name="Smith R.K. Jr."/>
            <person name="Garg J."/>
            <person name="Pearlman R.E."/>
            <person name="Karrer K.M."/>
            <person name="Sun L."/>
            <person name="Manning G."/>
            <person name="Elde N.C."/>
            <person name="Turkewitz A.P."/>
            <person name="Asai D.J."/>
            <person name="Wilkes D.E."/>
            <person name="Wang Y."/>
            <person name="Cai H."/>
            <person name="Collins K."/>
            <person name="Stewart B.A."/>
            <person name="Lee S.R."/>
            <person name="Wilamowska K."/>
            <person name="Weinberg Z."/>
            <person name="Ruzzo W.L."/>
            <person name="Wloga D."/>
            <person name="Gaertig J."/>
            <person name="Frankel J."/>
            <person name="Tsao C.-C."/>
            <person name="Gorovsky M.A."/>
            <person name="Keeling P.J."/>
            <person name="Waller R.F."/>
            <person name="Patron N.J."/>
            <person name="Cherry J.M."/>
            <person name="Stover N.A."/>
            <person name="Krieger C.J."/>
            <person name="del Toro C."/>
            <person name="Ryder H.F."/>
            <person name="Williamson S.C."/>
            <person name="Barbeau R.A."/>
            <person name="Hamilton E.P."/>
            <person name="Orias E."/>
        </authorList>
    </citation>
    <scope>NUCLEOTIDE SEQUENCE [LARGE SCALE GENOMIC DNA]</scope>
    <source>
        <strain evidence="7">SB210</strain>
    </source>
</reference>
<organism evidence="6 7">
    <name type="scientific">Tetrahymena thermophila (strain SB210)</name>
    <dbReference type="NCBI Taxonomy" id="312017"/>
    <lineage>
        <taxon>Eukaryota</taxon>
        <taxon>Sar</taxon>
        <taxon>Alveolata</taxon>
        <taxon>Ciliophora</taxon>
        <taxon>Intramacronucleata</taxon>
        <taxon>Oligohymenophorea</taxon>
        <taxon>Hymenostomatida</taxon>
        <taxon>Tetrahymenina</taxon>
        <taxon>Tetrahymenidae</taxon>
        <taxon>Tetrahymena</taxon>
    </lineage>
</organism>
<dbReference type="PANTHER" id="PTHR15332:SF175">
    <property type="entry name" value="PROPROTEIN CONVERTASE SUBTILISIN_KEXIN TYPE 5-LIKE"/>
    <property type="match status" value="1"/>
</dbReference>
<dbReference type="InterPro" id="IPR006212">
    <property type="entry name" value="Furin_repeat"/>
</dbReference>
<evidence type="ECO:0000256" key="2">
    <source>
        <dbReference type="SAM" id="MobiDB-lite"/>
    </source>
</evidence>
<feature type="domain" description="EGF-like" evidence="5">
    <location>
        <begin position="485"/>
        <end position="516"/>
    </location>
</feature>
<dbReference type="PANTHER" id="PTHR15332">
    <property type="entry name" value="PROPROTEIN CONVERTASE SUBTILISIN_KEXIN TYPE 5-LIKE"/>
    <property type="match status" value="1"/>
</dbReference>
<gene>
    <name evidence="6" type="ORF">TTHERM_00697510</name>
</gene>
<dbReference type="eggNOG" id="KOG3525">
    <property type="taxonomic scope" value="Eukaryota"/>
</dbReference>
<protein>
    <submittedName>
        <fullName evidence="6">H-type lectin domain protein</fullName>
    </submittedName>
</protein>
<feature type="domain" description="EGF-like" evidence="5">
    <location>
        <begin position="348"/>
        <end position="390"/>
    </location>
</feature>
<evidence type="ECO:0000256" key="1">
    <source>
        <dbReference type="SAM" id="Coils"/>
    </source>
</evidence>
<dbReference type="CDD" id="cd00064">
    <property type="entry name" value="FU"/>
    <property type="match status" value="3"/>
</dbReference>
<feature type="chain" id="PRO_5004202243" evidence="4">
    <location>
        <begin position="24"/>
        <end position="795"/>
    </location>
</feature>
<dbReference type="GO" id="GO:0030246">
    <property type="term" value="F:carbohydrate binding"/>
    <property type="evidence" value="ECO:0007669"/>
    <property type="project" value="InterPro"/>
</dbReference>
<keyword evidence="4" id="KW-0732">Signal</keyword>
<feature type="transmembrane region" description="Helical" evidence="3">
    <location>
        <begin position="642"/>
        <end position="664"/>
    </location>
</feature>
<dbReference type="RefSeq" id="XP_001025658.2">
    <property type="nucleotide sequence ID" value="XM_001025658.2"/>
</dbReference>
<dbReference type="KEGG" id="tet:TTHERM_00697510"/>
<evidence type="ECO:0000256" key="3">
    <source>
        <dbReference type="SAM" id="Phobius"/>
    </source>
</evidence>
<evidence type="ECO:0000256" key="4">
    <source>
        <dbReference type="SAM" id="SignalP"/>
    </source>
</evidence>
<evidence type="ECO:0000313" key="7">
    <source>
        <dbReference type="Proteomes" id="UP000009168"/>
    </source>
</evidence>
<evidence type="ECO:0000313" key="6">
    <source>
        <dbReference type="EMBL" id="EAS05413.2"/>
    </source>
</evidence>
<accession>Q24C25</accession>
<dbReference type="HOGENOM" id="CLU_357352_0_0_1"/>
<dbReference type="Pfam" id="PF09458">
    <property type="entry name" value="H_lectin"/>
    <property type="match status" value="1"/>
</dbReference>
<dbReference type="SMART" id="SM00181">
    <property type="entry name" value="EGF"/>
    <property type="match status" value="5"/>
</dbReference>
<dbReference type="InParanoid" id="Q24C25"/>
<name>Q24C25_TETTS</name>
<keyword evidence="3" id="KW-0472">Membrane</keyword>
<feature type="signal peptide" evidence="4">
    <location>
        <begin position="1"/>
        <end position="23"/>
    </location>
</feature>
<keyword evidence="1" id="KW-0175">Coiled coil</keyword>
<proteinExistence type="predicted"/>
<dbReference type="SMART" id="SM00261">
    <property type="entry name" value="FU"/>
    <property type="match status" value="5"/>
</dbReference>
<dbReference type="SUPFAM" id="SSF57184">
    <property type="entry name" value="Growth factor receptor domain"/>
    <property type="match status" value="3"/>
</dbReference>
<dbReference type="Gene3D" id="2.10.220.10">
    <property type="entry name" value="Hormone Receptor, Insulin-like Growth Factor Receptor 1, Chain A, domain 2"/>
    <property type="match status" value="4"/>
</dbReference>
<dbReference type="GO" id="GO:0007155">
    <property type="term" value="P:cell adhesion"/>
    <property type="evidence" value="ECO:0007669"/>
    <property type="project" value="InterPro"/>
</dbReference>
<dbReference type="Proteomes" id="UP000009168">
    <property type="component" value="Unassembled WGS sequence"/>
</dbReference>
<feature type="region of interest" description="Disordered" evidence="2">
    <location>
        <begin position="743"/>
        <end position="782"/>
    </location>
</feature>
<dbReference type="InterPro" id="IPR000742">
    <property type="entry name" value="EGF"/>
</dbReference>
<feature type="coiled-coil region" evidence="1">
    <location>
        <begin position="665"/>
        <end position="711"/>
    </location>
</feature>
<dbReference type="SUPFAM" id="SSF141086">
    <property type="entry name" value="Agglutinin HPA-like"/>
    <property type="match status" value="1"/>
</dbReference>
<dbReference type="InterPro" id="IPR037221">
    <property type="entry name" value="H-type_lectin_dom_sf"/>
</dbReference>
<sequence length="795" mass="89599">MKITLFLIQALVQFIFCNPYTWAEIDNIQHGSQDLFQSTPTHMFNDGSTGDRNKNFVIVFATAFSAAPQVAVGINKIKCLQNSLFNIDIQIVSIRVDSFTLQVSVKSGQQCDFLSINYISVPSTETRIVIQYFFFQITGQSVSDQLGPNRLSPLPSILTTNNINIPILSGFQIAINDSTQIQLSLGLSPDNTKFIVSTGDNNQIKYISGFQIVVQNKNNTDYGLQIFQSLSGSSTTNVYTTSVLNIGSQNIQPFFSYNGFNFDRSYPLYLQQGQVQVQNNQYIFTYGPSTPSLMYSYSLVYFNAKYKQCSPLSKYLFNEEYCLTTCPQSYYPNDILNKCSQCHPSCLTCSNSNKINSCTSCSINKVLDNGQCICQPGYFQNLNDPSYSCNKCSYLCQECRGNSNTCTKCSLSRFLDGTVCKCQNGYWDSISSTFCPKCFRNCKTCNGGLSNNCLSCNSGYYLYSDGSCTCDYGYYDDPLQNICQRCHSTCGQCNGPLDINCTSCPSNRILQFNKCVCANGLIEQVLNGVLTCIANQGSSCFPNCKLCSYIQTGNQDNPSFQVVPICLQCQNNMVLVNGQCKCPDGTYIVDNQICFPCEKTCKTCYKGGFHGCLSCFDYYKIQNNHSCINSAQESSNSNSKNLAVYICVLAVLVTIAVVASFVYFHKKFEQRKTKYKNELFQVSQEKITVKQQQKERKRLNLQSNLENEQNQINIHNYIFDEIDDEYNPAEDQLEQPSQQVFDNENQQQQAELDEIKQDSEEKDKSQIEDLENRSSKEKIKNDDENEVVIDLNKEN</sequence>